<name>A0A0R3URP7_MESCO</name>
<reference evidence="3" key="1">
    <citation type="submission" date="2017-02" db="UniProtKB">
        <authorList>
            <consortium name="WormBaseParasite"/>
        </authorList>
    </citation>
    <scope>IDENTIFICATION</scope>
</reference>
<feature type="transmembrane region" description="Helical" evidence="2">
    <location>
        <begin position="12"/>
        <end position="37"/>
    </location>
</feature>
<proteinExistence type="predicted"/>
<keyword evidence="2" id="KW-0472">Membrane</keyword>
<keyword evidence="2" id="KW-0812">Transmembrane</keyword>
<sequence length="77" mass="8623">LSEPSTHPRCRGLILLLLLLLSPTFYLPPLHFLHLLLPPVQSIPLQCDARGIDDEGQAGEVEQEEDAEEDCELIHLN</sequence>
<keyword evidence="2" id="KW-1133">Transmembrane helix</keyword>
<protein>
    <submittedName>
        <fullName evidence="3">Secreted protein</fullName>
    </submittedName>
</protein>
<feature type="region of interest" description="Disordered" evidence="1">
    <location>
        <begin position="54"/>
        <end position="77"/>
    </location>
</feature>
<dbReference type="WBParaSite" id="MCOS_0001055201-mRNA-1">
    <property type="protein sequence ID" value="MCOS_0001055201-mRNA-1"/>
    <property type="gene ID" value="MCOS_0001055201"/>
</dbReference>
<accession>A0A0R3URP7</accession>
<evidence type="ECO:0000256" key="2">
    <source>
        <dbReference type="SAM" id="Phobius"/>
    </source>
</evidence>
<evidence type="ECO:0000313" key="3">
    <source>
        <dbReference type="WBParaSite" id="MCOS_0001055201-mRNA-1"/>
    </source>
</evidence>
<evidence type="ECO:0000256" key="1">
    <source>
        <dbReference type="SAM" id="MobiDB-lite"/>
    </source>
</evidence>
<feature type="compositionally biased region" description="Acidic residues" evidence="1">
    <location>
        <begin position="54"/>
        <end position="71"/>
    </location>
</feature>
<organism evidence="3">
    <name type="scientific">Mesocestoides corti</name>
    <name type="common">Flatworm</name>
    <dbReference type="NCBI Taxonomy" id="53468"/>
    <lineage>
        <taxon>Eukaryota</taxon>
        <taxon>Metazoa</taxon>
        <taxon>Spiralia</taxon>
        <taxon>Lophotrochozoa</taxon>
        <taxon>Platyhelminthes</taxon>
        <taxon>Cestoda</taxon>
        <taxon>Eucestoda</taxon>
        <taxon>Cyclophyllidea</taxon>
        <taxon>Mesocestoididae</taxon>
        <taxon>Mesocestoides</taxon>
    </lineage>
</organism>
<dbReference type="AlphaFoldDB" id="A0A0R3URP7"/>